<dbReference type="Proteomes" id="UP001559025">
    <property type="component" value="Unassembled WGS sequence"/>
</dbReference>
<keyword evidence="2" id="KW-0238">DNA-binding</keyword>
<dbReference type="Pfam" id="PF04014">
    <property type="entry name" value="MazE_antitoxin"/>
    <property type="match status" value="1"/>
</dbReference>
<dbReference type="InterPro" id="IPR037914">
    <property type="entry name" value="SpoVT-AbrB_sf"/>
</dbReference>
<accession>A0ABV3WXA7</accession>
<dbReference type="Gene3D" id="2.10.260.10">
    <property type="match status" value="1"/>
</dbReference>
<dbReference type="SMART" id="SM00966">
    <property type="entry name" value="SpoVT_AbrB"/>
    <property type="match status" value="1"/>
</dbReference>
<organism evidence="2 3">
    <name type="scientific">Neoaquamicrobium sediminum</name>
    <dbReference type="NCBI Taxonomy" id="1849104"/>
    <lineage>
        <taxon>Bacteria</taxon>
        <taxon>Pseudomonadati</taxon>
        <taxon>Pseudomonadota</taxon>
        <taxon>Alphaproteobacteria</taxon>
        <taxon>Hyphomicrobiales</taxon>
        <taxon>Phyllobacteriaceae</taxon>
        <taxon>Neoaquamicrobium</taxon>
    </lineage>
</organism>
<comment type="caution">
    <text evidence="2">The sequence shown here is derived from an EMBL/GenBank/DDBJ whole genome shotgun (WGS) entry which is preliminary data.</text>
</comment>
<sequence length="74" mass="8420">MSRRRFTSRLTSRSRTIIPSAVRERLGVGPGDVLRYVETVDGILIEKARTREDDPFATFSEWATEADDEAYADL</sequence>
<evidence type="ECO:0000259" key="1">
    <source>
        <dbReference type="SMART" id="SM00966"/>
    </source>
</evidence>
<dbReference type="NCBIfam" id="TIGR01439">
    <property type="entry name" value="lp_hng_hel_AbrB"/>
    <property type="match status" value="1"/>
</dbReference>
<dbReference type="InterPro" id="IPR007159">
    <property type="entry name" value="SpoVT-AbrB_dom"/>
</dbReference>
<name>A0ABV3WXA7_9HYPH</name>
<keyword evidence="3" id="KW-1185">Reference proteome</keyword>
<proteinExistence type="predicted"/>
<dbReference type="SUPFAM" id="SSF89447">
    <property type="entry name" value="AbrB/MazE/MraZ-like"/>
    <property type="match status" value="1"/>
</dbReference>
<evidence type="ECO:0000313" key="3">
    <source>
        <dbReference type="Proteomes" id="UP001559025"/>
    </source>
</evidence>
<reference evidence="2 3" key="1">
    <citation type="submission" date="2024-01" db="EMBL/GenBank/DDBJ databases">
        <title>New evidence supports the origin of RcGTA from prophage.</title>
        <authorList>
            <person name="Xu Y."/>
            <person name="Liu B."/>
            <person name="Chen F."/>
        </authorList>
    </citation>
    <scope>NUCLEOTIDE SEQUENCE [LARGE SCALE GENOMIC DNA]</scope>
    <source>
        <strain evidence="2 3">CBW1107-2</strain>
    </source>
</reference>
<evidence type="ECO:0000313" key="2">
    <source>
        <dbReference type="EMBL" id="MEX4009286.1"/>
    </source>
</evidence>
<gene>
    <name evidence="2" type="ORF">V1479_18390</name>
</gene>
<feature type="domain" description="SpoVT-AbrB" evidence="1">
    <location>
        <begin position="8"/>
        <end position="53"/>
    </location>
</feature>
<dbReference type="RefSeq" id="WP_368804224.1">
    <property type="nucleotide sequence ID" value="NZ_JAZHFV010000006.1"/>
</dbReference>
<protein>
    <submittedName>
        <fullName evidence="2">AbrB/MazE/SpoVT family DNA-binding domain-containing protein</fullName>
    </submittedName>
</protein>
<dbReference type="GO" id="GO:0003677">
    <property type="term" value="F:DNA binding"/>
    <property type="evidence" value="ECO:0007669"/>
    <property type="project" value="UniProtKB-KW"/>
</dbReference>
<dbReference type="EMBL" id="JAZHFV010000006">
    <property type="protein sequence ID" value="MEX4009286.1"/>
    <property type="molecule type" value="Genomic_DNA"/>
</dbReference>